<sequence length="170" mass="19722">MFFKQDRTEDLPPYAGALVKRGDRTWWVFHRARILADLDIRPEQFHPEEVRVHNDLLAFRVPIAFGMVLQSILRTGGRFDGSDSDLSILVKDAHPDMWLSWGSDPKAPVSERDSFRKEIKEREQAANSANMARRERLQSAFVKAFVMPIIYLLYTAFLIGTFMFLVRGNY</sequence>
<feature type="transmembrane region" description="Helical" evidence="1">
    <location>
        <begin position="140"/>
        <end position="166"/>
    </location>
</feature>
<dbReference type="Proteomes" id="UP001216899">
    <property type="component" value="Chromosome"/>
</dbReference>
<organism evidence="2 3">
    <name type="scientific">Paracoccus marcusii</name>
    <dbReference type="NCBI Taxonomy" id="59779"/>
    <lineage>
        <taxon>Bacteria</taxon>
        <taxon>Pseudomonadati</taxon>
        <taxon>Pseudomonadota</taxon>
        <taxon>Alphaproteobacteria</taxon>
        <taxon>Rhodobacterales</taxon>
        <taxon>Paracoccaceae</taxon>
        <taxon>Paracoccus</taxon>
    </lineage>
</organism>
<keyword evidence="1" id="KW-0812">Transmembrane</keyword>
<keyword evidence="1" id="KW-0472">Membrane</keyword>
<reference evidence="2 3" key="1">
    <citation type="submission" date="2023-02" db="EMBL/GenBank/DDBJ databases">
        <title>Whole genome sequenc of Paracoccus marcusii MBLB0836.</title>
        <authorList>
            <person name="Seo M.-J."/>
            <person name="Cho E.-S."/>
            <person name="Hwang C.Y."/>
        </authorList>
    </citation>
    <scope>NUCLEOTIDE SEQUENCE [LARGE SCALE GENOMIC DNA]</scope>
    <source>
        <strain evidence="2 3">MBLB0836</strain>
    </source>
</reference>
<evidence type="ECO:0000313" key="3">
    <source>
        <dbReference type="Proteomes" id="UP001216899"/>
    </source>
</evidence>
<name>A0ABY7UU29_9RHOB</name>
<protein>
    <submittedName>
        <fullName evidence="2">Uncharacterized protein</fullName>
    </submittedName>
</protein>
<dbReference type="EMBL" id="CP117466">
    <property type="protein sequence ID" value="WDA13440.1"/>
    <property type="molecule type" value="Genomic_DNA"/>
</dbReference>
<evidence type="ECO:0000256" key="1">
    <source>
        <dbReference type="SAM" id="Phobius"/>
    </source>
</evidence>
<evidence type="ECO:0000313" key="2">
    <source>
        <dbReference type="EMBL" id="WDA13440.1"/>
    </source>
</evidence>
<dbReference type="RefSeq" id="WP_273743965.1">
    <property type="nucleotide sequence ID" value="NZ_CP117466.1"/>
</dbReference>
<proteinExistence type="predicted"/>
<keyword evidence="1" id="KW-1133">Transmembrane helix</keyword>
<gene>
    <name evidence="2" type="ORF">PRL19_04090</name>
</gene>
<keyword evidence="3" id="KW-1185">Reference proteome</keyword>
<accession>A0ABY7UU29</accession>